<feature type="domain" description="Helicase ATP-binding" evidence="11">
    <location>
        <begin position="40"/>
        <end position="264"/>
    </location>
</feature>
<feature type="compositionally biased region" description="Basic residues" evidence="10">
    <location>
        <begin position="620"/>
        <end position="630"/>
    </location>
</feature>
<dbReference type="InterPro" id="IPR014001">
    <property type="entry name" value="Helicase_ATP-bd"/>
</dbReference>
<dbReference type="AlphaFoldDB" id="A0A4U5VDJ1"/>
<dbReference type="GO" id="GO:0003723">
    <property type="term" value="F:RNA binding"/>
    <property type="evidence" value="ECO:0007669"/>
    <property type="project" value="UniProtKB-UniRule"/>
</dbReference>
<comment type="function">
    <text evidence="9">RNA helicase.</text>
</comment>
<dbReference type="InterPro" id="IPR056330">
    <property type="entry name" value="CTT_SPB4"/>
</dbReference>
<evidence type="ECO:0000256" key="2">
    <source>
        <dbReference type="ARBA" id="ARBA00022801"/>
    </source>
</evidence>
<feature type="region of interest" description="Disordered" evidence="10">
    <location>
        <begin position="542"/>
        <end position="593"/>
    </location>
</feature>
<feature type="region of interest" description="Disordered" evidence="10">
    <location>
        <begin position="607"/>
        <end position="640"/>
    </location>
</feature>
<dbReference type="GO" id="GO:0005524">
    <property type="term" value="F:ATP binding"/>
    <property type="evidence" value="ECO:0007669"/>
    <property type="project" value="UniProtKB-UniRule"/>
</dbReference>
<protein>
    <recommendedName>
        <fullName evidence="9">ATP-dependent RNA helicase</fullName>
        <ecNumber evidence="9">3.6.4.13</ecNumber>
    </recommendedName>
</protein>
<keyword evidence="3 8" id="KW-0347">Helicase</keyword>
<accession>A0A4U5VDJ1</accession>
<proteinExistence type="inferred from homology"/>
<dbReference type="Pfam" id="PF23681">
    <property type="entry name" value="CTT_SPB4"/>
    <property type="match status" value="1"/>
</dbReference>
<keyword evidence="6" id="KW-0175">Coiled coil</keyword>
<evidence type="ECO:0000256" key="8">
    <source>
        <dbReference type="RuleBase" id="RU000492"/>
    </source>
</evidence>
<dbReference type="PROSITE" id="PS51192">
    <property type="entry name" value="HELICASE_ATP_BIND_1"/>
    <property type="match status" value="1"/>
</dbReference>
<sequence length="640" mass="72475">MDNTTDGTWDSLSVKLNDNILTTLGELKFTHMTPVQSACIPLFMSNKDVAAEAVTGSGKTLAFVIPIIELLLKREEKLKKMQVGALVITPTRELALQISEVMGQFIQKFPQFTQILLIGGSNPIEDVEKFKDQGRADRFEKLGGTKLRLPLYLVNPPPTGCPLRCLNERYRKFARANIVIATPGRLEDMFRRKADGLDLAASVKSLDVLVLDEADRLLDMGFEASLNTILDYLPKQRRTGLFSATQTQELEKLVRAGLRNPVRITVKEKGVAATAVQKTPSRLSNYYTICRSENKFNNLVAFLRQHKHEKNLVFFSTCACVEYYGRALETLVKKVSVHCIHGKMKTKRNKIFADFRALKSGILVCTDVMARGIDIPDVNWVLQYDPPSSASAFVHRCGRTARIGNQGNALVFLLPMEESYINFLSINQKCPLQKMSPISDVVDVLPKVKAMSLADRAMFDRSMRAFVSYVQAYAKHECSLIFRVKDLDFASLARGFALLRMPKMPELRGKTFPDFAETTVDTDTIRYKDKNREKLRQKMLAEQKEKEKTDLPRKNFIKNKAWSKQKNKKDRRKKMAAKRKHDEGSDVDDEDMKELLNDTRLLKKLKKGHISEEDFEKRITSKAKSKHRAASHGGSGGEDV</sequence>
<dbReference type="EMBL" id="CM014093">
    <property type="protein sequence ID" value="TKS84995.1"/>
    <property type="molecule type" value="Genomic_DNA"/>
</dbReference>
<dbReference type="GO" id="GO:0003724">
    <property type="term" value="F:RNA helicase activity"/>
    <property type="evidence" value="ECO:0007669"/>
    <property type="project" value="UniProtKB-EC"/>
</dbReference>
<keyword evidence="2 8" id="KW-0378">Hydrolase</keyword>
<dbReference type="Gene3D" id="3.40.50.300">
    <property type="entry name" value="P-loop containing nucleotide triphosphate hydrolases"/>
    <property type="match status" value="2"/>
</dbReference>
<comment type="domain">
    <text evidence="9">The Q motif is unique to and characteristic of the DEAD box family of RNA helicases and controls ATP binding and hydrolysis.</text>
</comment>
<dbReference type="Pfam" id="PF13959">
    <property type="entry name" value="CTE_SPB4"/>
    <property type="match status" value="1"/>
</dbReference>
<evidence type="ECO:0000256" key="6">
    <source>
        <dbReference type="ARBA" id="ARBA00023054"/>
    </source>
</evidence>
<dbReference type="FunFam" id="3.40.50.300:FF:001022">
    <property type="entry name" value="RNA helicase"/>
    <property type="match status" value="1"/>
</dbReference>
<evidence type="ECO:0000256" key="3">
    <source>
        <dbReference type="ARBA" id="ARBA00022806"/>
    </source>
</evidence>
<evidence type="ECO:0000256" key="7">
    <source>
        <dbReference type="ARBA" id="ARBA00038002"/>
    </source>
</evidence>
<dbReference type="SUPFAM" id="SSF52540">
    <property type="entry name" value="P-loop containing nucleoside triphosphate hydrolases"/>
    <property type="match status" value="1"/>
</dbReference>
<dbReference type="PANTHER" id="PTHR24031">
    <property type="entry name" value="RNA HELICASE"/>
    <property type="match status" value="1"/>
</dbReference>
<evidence type="ECO:0000259" key="12">
    <source>
        <dbReference type="PROSITE" id="PS51194"/>
    </source>
</evidence>
<dbReference type="Pfam" id="PF00270">
    <property type="entry name" value="DEAD"/>
    <property type="match status" value="2"/>
</dbReference>
<keyword evidence="5 9" id="KW-0694">RNA-binding</keyword>
<evidence type="ECO:0000313" key="13">
    <source>
        <dbReference type="EMBL" id="TKS84995.1"/>
    </source>
</evidence>
<feature type="domain" description="Helicase C-terminal" evidence="12">
    <location>
        <begin position="282"/>
        <end position="446"/>
    </location>
</feature>
<dbReference type="CDD" id="cd17960">
    <property type="entry name" value="DEADc_DDX55"/>
    <property type="match status" value="1"/>
</dbReference>
<comment type="catalytic activity">
    <reaction evidence="9">
        <text>ATP + H2O = ADP + phosphate + H(+)</text>
        <dbReference type="Rhea" id="RHEA:13065"/>
        <dbReference type="ChEBI" id="CHEBI:15377"/>
        <dbReference type="ChEBI" id="CHEBI:15378"/>
        <dbReference type="ChEBI" id="CHEBI:30616"/>
        <dbReference type="ChEBI" id="CHEBI:43474"/>
        <dbReference type="ChEBI" id="CHEBI:456216"/>
        <dbReference type="EC" id="3.6.4.13"/>
    </reaction>
</comment>
<dbReference type="SMART" id="SM01178">
    <property type="entry name" value="DUF4217"/>
    <property type="match status" value="1"/>
</dbReference>
<keyword evidence="14" id="KW-1185">Reference proteome</keyword>
<evidence type="ECO:0000256" key="1">
    <source>
        <dbReference type="ARBA" id="ARBA00022741"/>
    </source>
</evidence>
<evidence type="ECO:0000256" key="4">
    <source>
        <dbReference type="ARBA" id="ARBA00022840"/>
    </source>
</evidence>
<feature type="compositionally biased region" description="Basic and acidic residues" evidence="10">
    <location>
        <begin position="609"/>
        <end position="619"/>
    </location>
</feature>
<dbReference type="PROSITE" id="PS00039">
    <property type="entry name" value="DEAD_ATP_HELICASE"/>
    <property type="match status" value="1"/>
</dbReference>
<dbReference type="GO" id="GO:0016887">
    <property type="term" value="F:ATP hydrolysis activity"/>
    <property type="evidence" value="ECO:0007669"/>
    <property type="project" value="RHEA"/>
</dbReference>
<dbReference type="CDD" id="cd18787">
    <property type="entry name" value="SF2_C_DEAD"/>
    <property type="match status" value="1"/>
</dbReference>
<dbReference type="InterPro" id="IPR027417">
    <property type="entry name" value="P-loop_NTPase"/>
</dbReference>
<dbReference type="Pfam" id="PF00271">
    <property type="entry name" value="Helicase_C"/>
    <property type="match status" value="1"/>
</dbReference>
<evidence type="ECO:0000313" key="14">
    <source>
        <dbReference type="Proteomes" id="UP000298787"/>
    </source>
</evidence>
<reference evidence="13 14" key="1">
    <citation type="submission" date="2019-01" db="EMBL/GenBank/DDBJ databases">
        <title>Genome Assembly of Collichthys lucidus.</title>
        <authorList>
            <person name="Cai M."/>
            <person name="Xiao S."/>
        </authorList>
    </citation>
    <scope>NUCLEOTIDE SEQUENCE [LARGE SCALE GENOMIC DNA]</scope>
    <source>
        <strain evidence="13">JT15FE1705JMU</strain>
        <tissue evidence="13">Muscle</tissue>
    </source>
</reference>
<evidence type="ECO:0000256" key="5">
    <source>
        <dbReference type="ARBA" id="ARBA00022884"/>
    </source>
</evidence>
<name>A0A4U5VDJ1_COLLU</name>
<dbReference type="InterPro" id="IPR025313">
    <property type="entry name" value="SPB4-like_CTE"/>
</dbReference>
<dbReference type="STRING" id="240159.A0A4U5VDJ1"/>
<evidence type="ECO:0000259" key="11">
    <source>
        <dbReference type="PROSITE" id="PS51192"/>
    </source>
</evidence>
<dbReference type="InterPro" id="IPR000629">
    <property type="entry name" value="RNA-helicase_DEAD-box_CS"/>
</dbReference>
<gene>
    <name evidence="13" type="ORF">D9C73_018237</name>
</gene>
<dbReference type="InterPro" id="IPR001650">
    <property type="entry name" value="Helicase_C-like"/>
</dbReference>
<dbReference type="PROSITE" id="PS51194">
    <property type="entry name" value="HELICASE_CTER"/>
    <property type="match status" value="1"/>
</dbReference>
<feature type="compositionally biased region" description="Basic residues" evidence="10">
    <location>
        <begin position="555"/>
        <end position="579"/>
    </location>
</feature>
<dbReference type="EC" id="3.6.4.13" evidence="9"/>
<comment type="similarity">
    <text evidence="7">Belongs to the DEAD box helicase family. DDX55/SPB4 subfamily.</text>
</comment>
<evidence type="ECO:0000256" key="10">
    <source>
        <dbReference type="SAM" id="MobiDB-lite"/>
    </source>
</evidence>
<dbReference type="SMART" id="SM00490">
    <property type="entry name" value="HELICc"/>
    <property type="match status" value="1"/>
</dbReference>
<organism evidence="13 14">
    <name type="scientific">Collichthys lucidus</name>
    <name type="common">Big head croaker</name>
    <name type="synonym">Sciaena lucida</name>
    <dbReference type="NCBI Taxonomy" id="240159"/>
    <lineage>
        <taxon>Eukaryota</taxon>
        <taxon>Metazoa</taxon>
        <taxon>Chordata</taxon>
        <taxon>Craniata</taxon>
        <taxon>Vertebrata</taxon>
        <taxon>Euteleostomi</taxon>
        <taxon>Actinopterygii</taxon>
        <taxon>Neopterygii</taxon>
        <taxon>Teleostei</taxon>
        <taxon>Neoteleostei</taxon>
        <taxon>Acanthomorphata</taxon>
        <taxon>Eupercaria</taxon>
        <taxon>Sciaenidae</taxon>
        <taxon>Collichthys</taxon>
    </lineage>
</organism>
<dbReference type="Proteomes" id="UP000298787">
    <property type="component" value="Chromosome 16"/>
</dbReference>
<feature type="compositionally biased region" description="Basic and acidic residues" evidence="10">
    <location>
        <begin position="542"/>
        <end position="553"/>
    </location>
</feature>
<keyword evidence="4 8" id="KW-0067">ATP-binding</keyword>
<evidence type="ECO:0000256" key="9">
    <source>
        <dbReference type="RuleBase" id="RU365068"/>
    </source>
</evidence>
<dbReference type="InterPro" id="IPR011545">
    <property type="entry name" value="DEAD/DEAH_box_helicase_dom"/>
</dbReference>
<dbReference type="SMART" id="SM00487">
    <property type="entry name" value="DEXDc"/>
    <property type="match status" value="1"/>
</dbReference>
<keyword evidence="1 8" id="KW-0547">Nucleotide-binding</keyword>